<keyword evidence="4" id="KW-1185">Reference proteome</keyword>
<dbReference type="SUPFAM" id="SSF55961">
    <property type="entry name" value="Bet v1-like"/>
    <property type="match status" value="1"/>
</dbReference>
<dbReference type="Proteomes" id="UP000187172">
    <property type="component" value="Unassembled WGS sequence"/>
</dbReference>
<comment type="caution">
    <text evidence="3">The sequence shown here is derived from an EMBL/GenBank/DDBJ whole genome shotgun (WGS) entry which is preliminary data.</text>
</comment>
<evidence type="ECO:0000313" key="4">
    <source>
        <dbReference type="Proteomes" id="UP000187172"/>
    </source>
</evidence>
<name>A0A1R1EID3_9BACL</name>
<dbReference type="STRING" id="297318.BK138_24970"/>
<feature type="domain" description="Activator of Hsp90 ATPase homologue 1/2-like C-terminal" evidence="2">
    <location>
        <begin position="19"/>
        <end position="157"/>
    </location>
</feature>
<gene>
    <name evidence="3" type="ORF">BK138_24970</name>
</gene>
<dbReference type="CDD" id="cd08895">
    <property type="entry name" value="SRPBCC_CalC_Aha1-like_2"/>
    <property type="match status" value="1"/>
</dbReference>
<comment type="similarity">
    <text evidence="1">Belongs to the AHA1 family.</text>
</comment>
<reference evidence="3 4" key="1">
    <citation type="submission" date="2016-11" db="EMBL/GenBank/DDBJ databases">
        <title>Paenibacillus species isolates.</title>
        <authorList>
            <person name="Beno S.M."/>
        </authorList>
    </citation>
    <scope>NUCLEOTIDE SEQUENCE [LARGE SCALE GENOMIC DNA]</scope>
    <source>
        <strain evidence="3 4">FSL R5-0378</strain>
    </source>
</reference>
<dbReference type="EMBL" id="MRTP01000009">
    <property type="protein sequence ID" value="OMF51522.1"/>
    <property type="molecule type" value="Genomic_DNA"/>
</dbReference>
<protein>
    <submittedName>
        <fullName evidence="3">ATPase</fullName>
    </submittedName>
</protein>
<dbReference type="Gene3D" id="3.30.530.20">
    <property type="match status" value="1"/>
</dbReference>
<dbReference type="Pfam" id="PF08327">
    <property type="entry name" value="AHSA1"/>
    <property type="match status" value="1"/>
</dbReference>
<evidence type="ECO:0000259" key="2">
    <source>
        <dbReference type="Pfam" id="PF08327"/>
    </source>
</evidence>
<accession>A0A1R1EID3</accession>
<dbReference type="RefSeq" id="WP_076173523.1">
    <property type="nucleotide sequence ID" value="NZ_MRTP01000009.1"/>
</dbReference>
<dbReference type="AlphaFoldDB" id="A0A1R1EID3"/>
<proteinExistence type="inferred from homology"/>
<dbReference type="InterPro" id="IPR023393">
    <property type="entry name" value="START-like_dom_sf"/>
</dbReference>
<evidence type="ECO:0000313" key="3">
    <source>
        <dbReference type="EMBL" id="OMF51522.1"/>
    </source>
</evidence>
<sequence length="160" mass="17697">MTNHSSNKRIDTASRTIQASPQTIYNAFVDPKALVMWLPPEGMKGRIFEFNPVAGGTYRMSLAYLENDGTMQGKTSDDTDVVEGTFLELVPDERIVQAVVFESDDPHFAGEMIMTWTLAADPKGTVVTIVCENVPAGIRKEDHDVGLRSTLENLALYTEQ</sequence>
<evidence type="ECO:0000256" key="1">
    <source>
        <dbReference type="ARBA" id="ARBA00006817"/>
    </source>
</evidence>
<organism evidence="3 4">
    <name type="scientific">Paenibacillus rhizosphaerae</name>
    <dbReference type="NCBI Taxonomy" id="297318"/>
    <lineage>
        <taxon>Bacteria</taxon>
        <taxon>Bacillati</taxon>
        <taxon>Bacillota</taxon>
        <taxon>Bacilli</taxon>
        <taxon>Bacillales</taxon>
        <taxon>Paenibacillaceae</taxon>
        <taxon>Paenibacillus</taxon>
    </lineage>
</organism>
<dbReference type="InterPro" id="IPR013538">
    <property type="entry name" value="ASHA1/2-like_C"/>
</dbReference>